<evidence type="ECO:0000313" key="4">
    <source>
        <dbReference type="EMBL" id="KZV36363.1"/>
    </source>
</evidence>
<feature type="repeat" description="PPR" evidence="2">
    <location>
        <begin position="296"/>
        <end position="330"/>
    </location>
</feature>
<dbReference type="GO" id="GO:0009451">
    <property type="term" value="P:RNA modification"/>
    <property type="evidence" value="ECO:0007669"/>
    <property type="project" value="InterPro"/>
</dbReference>
<dbReference type="EMBL" id="KV003899">
    <property type="protein sequence ID" value="KZV36363.1"/>
    <property type="molecule type" value="Genomic_DNA"/>
</dbReference>
<name>A0A2Z7BP46_9LAMI</name>
<keyword evidence="3" id="KW-0812">Transmembrane</keyword>
<feature type="repeat" description="PPR" evidence="2">
    <location>
        <begin position="61"/>
        <end position="95"/>
    </location>
</feature>
<feature type="transmembrane region" description="Helical" evidence="3">
    <location>
        <begin position="233"/>
        <end position="253"/>
    </location>
</feature>
<dbReference type="Gene3D" id="1.25.40.10">
    <property type="entry name" value="Tetratricopeptide repeat domain"/>
    <property type="match status" value="3"/>
</dbReference>
<evidence type="ECO:0000256" key="3">
    <source>
        <dbReference type="SAM" id="Phobius"/>
    </source>
</evidence>
<protein>
    <submittedName>
        <fullName evidence="4">Pentatricopeptide repeat-containing protein-like</fullName>
    </submittedName>
</protein>
<gene>
    <name evidence="4" type="ORF">F511_03804</name>
</gene>
<dbReference type="Proteomes" id="UP000250235">
    <property type="component" value="Unassembled WGS sequence"/>
</dbReference>
<dbReference type="InterPro" id="IPR011990">
    <property type="entry name" value="TPR-like_helical_dom_sf"/>
</dbReference>
<accession>A0A2Z7BP46</accession>
<dbReference type="FunFam" id="1.25.40.10:FF:000348">
    <property type="entry name" value="Pentatricopeptide repeat-containing protein chloroplastic"/>
    <property type="match status" value="1"/>
</dbReference>
<reference evidence="4 5" key="1">
    <citation type="journal article" date="2015" name="Proc. Natl. Acad. Sci. U.S.A.">
        <title>The resurrection genome of Boea hygrometrica: A blueprint for survival of dehydration.</title>
        <authorList>
            <person name="Xiao L."/>
            <person name="Yang G."/>
            <person name="Zhang L."/>
            <person name="Yang X."/>
            <person name="Zhao S."/>
            <person name="Ji Z."/>
            <person name="Zhou Q."/>
            <person name="Hu M."/>
            <person name="Wang Y."/>
            <person name="Chen M."/>
            <person name="Xu Y."/>
            <person name="Jin H."/>
            <person name="Xiao X."/>
            <person name="Hu G."/>
            <person name="Bao F."/>
            <person name="Hu Y."/>
            <person name="Wan P."/>
            <person name="Li L."/>
            <person name="Deng X."/>
            <person name="Kuang T."/>
            <person name="Xiang C."/>
            <person name="Zhu J.K."/>
            <person name="Oliver M.J."/>
            <person name="He Y."/>
        </authorList>
    </citation>
    <scope>NUCLEOTIDE SEQUENCE [LARGE SCALE GENOMIC DNA]</scope>
    <source>
        <strain evidence="5">cv. XS01</strain>
    </source>
</reference>
<organism evidence="4 5">
    <name type="scientific">Dorcoceras hygrometricum</name>
    <dbReference type="NCBI Taxonomy" id="472368"/>
    <lineage>
        <taxon>Eukaryota</taxon>
        <taxon>Viridiplantae</taxon>
        <taxon>Streptophyta</taxon>
        <taxon>Embryophyta</taxon>
        <taxon>Tracheophyta</taxon>
        <taxon>Spermatophyta</taxon>
        <taxon>Magnoliopsida</taxon>
        <taxon>eudicotyledons</taxon>
        <taxon>Gunneridae</taxon>
        <taxon>Pentapetalae</taxon>
        <taxon>asterids</taxon>
        <taxon>lamiids</taxon>
        <taxon>Lamiales</taxon>
        <taxon>Gesneriaceae</taxon>
        <taxon>Didymocarpoideae</taxon>
        <taxon>Trichosporeae</taxon>
        <taxon>Loxocarpinae</taxon>
        <taxon>Dorcoceras</taxon>
    </lineage>
</organism>
<dbReference type="InterPro" id="IPR046960">
    <property type="entry name" value="PPR_At4g14850-like_plant"/>
</dbReference>
<evidence type="ECO:0000256" key="1">
    <source>
        <dbReference type="ARBA" id="ARBA00022737"/>
    </source>
</evidence>
<sequence>MLTRKCKTLSQLKQIHAYVLKLNTSQNPAAIAPLLSVTVASCNPVFFSHARAVFQTLRRRSTFLYNTMIRGYVQSNLPISAVLCYKDMLRDGLIRNNYTFTPLMKACSIILGDIRCMGLLMHVHVLKLGFSRDLFVVSALIEFYALKQDMGRARELFDEMPVKDVVLWTAMIDGYGKMGNVEKAREFFDETPERNVVSWSALMAAYSRVGDFKEVISLYRSMEDKGLKPNESILVSALTACAHLGAFALGLWIHSYAKRFKYTLNPIVATALVDMYSKCGALELAFTVFQEIPHKDSGVWNAIISGVAMSGDGMRSLALFDSMIAYGAQPTEATLLLFLQLVVTQSWSGKLEEAEIFIDEKMCGIGGRDANIWGSLLGACRNYGNIEIGDRVWKKIADGGETDYGICVLAYNMYKEAGWEAQAKSIRKLLNERPANKKSGCSVIEVNGMVEEFHAGYLLHPLAEELRMILDSLRFA</sequence>
<feature type="repeat" description="PPR" evidence="2">
    <location>
        <begin position="164"/>
        <end position="194"/>
    </location>
</feature>
<dbReference type="PANTHER" id="PTHR47926:SF436">
    <property type="entry name" value="PENTATRICOPEPTIDE REPEAT-CONTAINING PROTEIN ELI1, CHLOROPLASTIC-LIKE ISOFORM X2"/>
    <property type="match status" value="1"/>
</dbReference>
<keyword evidence="3" id="KW-1133">Transmembrane helix</keyword>
<dbReference type="GO" id="GO:0003723">
    <property type="term" value="F:RNA binding"/>
    <property type="evidence" value="ECO:0007669"/>
    <property type="project" value="InterPro"/>
</dbReference>
<dbReference type="OrthoDB" id="1863268at2759"/>
<dbReference type="Pfam" id="PF01535">
    <property type="entry name" value="PPR"/>
    <property type="match status" value="3"/>
</dbReference>
<dbReference type="InterPro" id="IPR002885">
    <property type="entry name" value="PPR_rpt"/>
</dbReference>
<proteinExistence type="predicted"/>
<keyword evidence="5" id="KW-1185">Reference proteome</keyword>
<dbReference type="PROSITE" id="PS51375">
    <property type="entry name" value="PPR"/>
    <property type="match status" value="4"/>
</dbReference>
<dbReference type="Pfam" id="PF13041">
    <property type="entry name" value="PPR_2"/>
    <property type="match status" value="2"/>
</dbReference>
<dbReference type="NCBIfam" id="TIGR00756">
    <property type="entry name" value="PPR"/>
    <property type="match status" value="3"/>
</dbReference>
<dbReference type="AlphaFoldDB" id="A0A2Z7BP46"/>
<evidence type="ECO:0000313" key="5">
    <source>
        <dbReference type="Proteomes" id="UP000250235"/>
    </source>
</evidence>
<keyword evidence="1" id="KW-0677">Repeat</keyword>
<keyword evidence="3" id="KW-0472">Membrane</keyword>
<feature type="repeat" description="PPR" evidence="2">
    <location>
        <begin position="195"/>
        <end position="229"/>
    </location>
</feature>
<dbReference type="Pfam" id="PF12854">
    <property type="entry name" value="PPR_1"/>
    <property type="match status" value="1"/>
</dbReference>
<evidence type="ECO:0000256" key="2">
    <source>
        <dbReference type="PROSITE-ProRule" id="PRU00708"/>
    </source>
</evidence>
<dbReference type="PANTHER" id="PTHR47926">
    <property type="entry name" value="PENTATRICOPEPTIDE REPEAT-CONTAINING PROTEIN"/>
    <property type="match status" value="1"/>
</dbReference>